<dbReference type="KEGG" id="svl:Strvi_0007"/>
<dbReference type="AlphaFoldDB" id="G2PHD8"/>
<dbReference type="Proteomes" id="UP000008703">
    <property type="component" value="Plasmid pSTRVI02"/>
</dbReference>
<proteinExistence type="predicted"/>
<dbReference type="RefSeq" id="WP_014043719.1">
    <property type="nucleotide sequence ID" value="NC_015952.1"/>
</dbReference>
<evidence type="ECO:0000313" key="2">
    <source>
        <dbReference type="Proteomes" id="UP000008703"/>
    </source>
</evidence>
<dbReference type="EMBL" id="CP002996">
    <property type="protein sequence ID" value="AEM88784.1"/>
    <property type="molecule type" value="Genomic_DNA"/>
</dbReference>
<dbReference type="HOGENOM" id="CLU_1824312_0_0_11"/>
<organism evidence="1 2">
    <name type="scientific">Streptomyces violaceusniger (strain Tu 4113)</name>
    <dbReference type="NCBI Taxonomy" id="653045"/>
    <lineage>
        <taxon>Bacteria</taxon>
        <taxon>Bacillati</taxon>
        <taxon>Actinomycetota</taxon>
        <taxon>Actinomycetes</taxon>
        <taxon>Kitasatosporales</taxon>
        <taxon>Streptomycetaceae</taxon>
        <taxon>Streptomyces</taxon>
        <taxon>Streptomyces violaceusniger group</taxon>
    </lineage>
</organism>
<name>G2PHD8_STRV4</name>
<reference evidence="1" key="1">
    <citation type="submission" date="2011-08" db="EMBL/GenBank/DDBJ databases">
        <title>Complete sequence of plasmid 2 of Streptomyces violaceusniger Tu 4113.</title>
        <authorList>
            <consortium name="US DOE Joint Genome Institute"/>
            <person name="Lucas S."/>
            <person name="Han J."/>
            <person name="Lapidus A."/>
            <person name="Cheng J.-F."/>
            <person name="Goodwin L."/>
            <person name="Pitluck S."/>
            <person name="Peters L."/>
            <person name="Ivanova N."/>
            <person name="Daligault H."/>
            <person name="Detter J.C."/>
            <person name="Han C."/>
            <person name="Tapia R."/>
            <person name="Land M."/>
            <person name="Hauser L."/>
            <person name="Kyrpides N."/>
            <person name="Ivanova N."/>
            <person name="Pagani I."/>
            <person name="Hagen A."/>
            <person name="Katz L."/>
            <person name="Fiedler H.-P."/>
            <person name="Keasling J."/>
            <person name="Fortman J."/>
            <person name="Woyke T."/>
        </authorList>
    </citation>
    <scope>NUCLEOTIDE SEQUENCE [LARGE SCALE GENOMIC DNA]</scope>
    <source>
        <strain evidence="1">Tu 4113</strain>
        <plasmid evidence="1">pSTRVI02</plasmid>
    </source>
</reference>
<accession>G2PHD8</accession>
<gene>
    <name evidence="1" type="ORF">Strvi_0007</name>
</gene>
<sequence length="141" mass="15426">MRSLSGQLLPVINYAGPLACGDCGGPANQPAHGVARAEQRGNWGWRVCSTCDRDRSAWSRRRINPLAALVGMLYDPVAALAVREYGPDPYRVLAPYANLSGVEPTDDPGERWEHISRDLLEMIVDRSVAARWSQVVGRAPS</sequence>
<keyword evidence="2" id="KW-1185">Reference proteome</keyword>
<keyword evidence="1" id="KW-0614">Plasmid</keyword>
<geneLocation type="plasmid" evidence="1 2">
    <name>pSTRVI02</name>
</geneLocation>
<evidence type="ECO:0000313" key="1">
    <source>
        <dbReference type="EMBL" id="AEM88784.1"/>
    </source>
</evidence>
<protein>
    <submittedName>
        <fullName evidence="1">Uncharacterized protein</fullName>
    </submittedName>
</protein>